<organism evidence="1">
    <name type="scientific">Fagus sylvatica</name>
    <name type="common">Beechnut</name>
    <dbReference type="NCBI Taxonomy" id="28930"/>
    <lineage>
        <taxon>Eukaryota</taxon>
        <taxon>Viridiplantae</taxon>
        <taxon>Streptophyta</taxon>
        <taxon>Embryophyta</taxon>
        <taxon>Tracheophyta</taxon>
        <taxon>Spermatophyta</taxon>
        <taxon>Magnoliopsida</taxon>
        <taxon>eudicotyledons</taxon>
        <taxon>Gunneridae</taxon>
        <taxon>Pentapetalae</taxon>
        <taxon>rosids</taxon>
        <taxon>fabids</taxon>
        <taxon>Fagales</taxon>
        <taxon>Fagaceae</taxon>
        <taxon>Fagus</taxon>
    </lineage>
</organism>
<reference evidence="1" key="1">
    <citation type="submission" date="2018-02" db="EMBL/GenBank/DDBJ databases">
        <authorList>
            <person name="Cohen D.B."/>
            <person name="Kent A.D."/>
        </authorList>
    </citation>
    <scope>NUCLEOTIDE SEQUENCE</scope>
</reference>
<name>A0A2N9GRE2_FAGSY</name>
<evidence type="ECO:0000313" key="1">
    <source>
        <dbReference type="EMBL" id="SPD01930.1"/>
    </source>
</evidence>
<proteinExistence type="predicted"/>
<accession>A0A2N9GRE2</accession>
<gene>
    <name evidence="1" type="ORF">FSB_LOCUS29812</name>
</gene>
<sequence length="159" mass="18368">MGQSGLLSATRSATLGSSVLAEMDAFFREFDQMSVSSRHVEHFWIFDDVKVEFHGFQVPRGGVRFLEAMWKKYGSCSAYLKLGVYMGSSMLTLFCCVLAHMEHTKLEDISEVHILEWKVVVQEIIREGFKFNFILDYLQRLAYDMFSRKILAELRAMMA</sequence>
<protein>
    <submittedName>
        <fullName evidence="1">Uncharacterized protein</fullName>
    </submittedName>
</protein>
<dbReference type="AlphaFoldDB" id="A0A2N9GRE2"/>
<dbReference type="EMBL" id="OIVN01002241">
    <property type="protein sequence ID" value="SPD01930.1"/>
    <property type="molecule type" value="Genomic_DNA"/>
</dbReference>